<dbReference type="RefSeq" id="WP_066412468.1">
    <property type="nucleotide sequence ID" value="NZ_CP018866.1"/>
</dbReference>
<keyword evidence="3" id="KW-1185">Reference proteome</keyword>
<reference evidence="2 3" key="1">
    <citation type="submission" date="2016-12" db="EMBL/GenBank/DDBJ databases">
        <title>The whole genome sequencing and assembly of Bacillus cohnii DSM 6307T strain.</title>
        <authorList>
            <person name="Lee Y.-J."/>
            <person name="Yi H."/>
            <person name="Bahn Y.-S."/>
            <person name="Kim J.F."/>
            <person name="Lee D.-W."/>
        </authorList>
    </citation>
    <scope>NUCLEOTIDE SEQUENCE [LARGE SCALE GENOMIC DNA]</scope>
    <source>
        <strain evidence="2 3">DSM 6307</strain>
    </source>
</reference>
<sequence>MDKQVEERVRNLEVRMATQEQRMDTVATDVKEIKNTLTWLNRLVLGALILQLVSFVIDKA</sequence>
<keyword evidence="1" id="KW-0472">Membrane</keyword>
<protein>
    <recommendedName>
        <fullName evidence="4">Hemolysin XhlA</fullName>
    </recommendedName>
</protein>
<dbReference type="InterPro" id="IPR019715">
    <property type="entry name" value="Haemolysin_XhlA"/>
</dbReference>
<dbReference type="Pfam" id="PF10779">
    <property type="entry name" value="XhlA"/>
    <property type="match status" value="1"/>
</dbReference>
<evidence type="ECO:0000313" key="3">
    <source>
        <dbReference type="Proteomes" id="UP000215224"/>
    </source>
</evidence>
<dbReference type="AlphaFoldDB" id="A0A223KU73"/>
<feature type="transmembrane region" description="Helical" evidence="1">
    <location>
        <begin position="39"/>
        <end position="57"/>
    </location>
</feature>
<evidence type="ECO:0000256" key="1">
    <source>
        <dbReference type="SAM" id="Phobius"/>
    </source>
</evidence>
<dbReference type="STRING" id="1314751.GCA_001591425_00819"/>
<name>A0A223KU73_9BACI</name>
<dbReference type="KEGG" id="bcoh:BC6307_17875"/>
<accession>A0A223KU73</accession>
<evidence type="ECO:0008006" key="4">
    <source>
        <dbReference type="Google" id="ProtNLM"/>
    </source>
</evidence>
<proteinExistence type="predicted"/>
<keyword evidence="1" id="KW-1133">Transmembrane helix</keyword>
<gene>
    <name evidence="2" type="ORF">BC6307_17875</name>
</gene>
<organism evidence="2 3">
    <name type="scientific">Sutcliffiella cohnii</name>
    <dbReference type="NCBI Taxonomy" id="33932"/>
    <lineage>
        <taxon>Bacteria</taxon>
        <taxon>Bacillati</taxon>
        <taxon>Bacillota</taxon>
        <taxon>Bacilli</taxon>
        <taxon>Bacillales</taxon>
        <taxon>Bacillaceae</taxon>
        <taxon>Sutcliffiella</taxon>
    </lineage>
</organism>
<evidence type="ECO:0000313" key="2">
    <source>
        <dbReference type="EMBL" id="AST92996.1"/>
    </source>
</evidence>
<dbReference type="Proteomes" id="UP000215224">
    <property type="component" value="Chromosome"/>
</dbReference>
<keyword evidence="1" id="KW-0812">Transmembrane</keyword>
<dbReference type="EMBL" id="CP018866">
    <property type="protein sequence ID" value="AST92996.1"/>
    <property type="molecule type" value="Genomic_DNA"/>
</dbReference>